<organism evidence="1 2">
    <name type="scientific">Natrinema zhouii</name>
    <dbReference type="NCBI Taxonomy" id="1710539"/>
    <lineage>
        <taxon>Archaea</taxon>
        <taxon>Methanobacteriati</taxon>
        <taxon>Methanobacteriota</taxon>
        <taxon>Stenosarchaea group</taxon>
        <taxon>Halobacteria</taxon>
        <taxon>Halobacteriales</taxon>
        <taxon>Natrialbaceae</taxon>
        <taxon>Natrinema</taxon>
    </lineage>
</organism>
<dbReference type="AlphaFoldDB" id="A0A7D6CRN1"/>
<name>A0A7D6CRN1_9EURY</name>
<evidence type="ECO:0000313" key="2">
    <source>
        <dbReference type="Proteomes" id="UP000510869"/>
    </source>
</evidence>
<dbReference type="Proteomes" id="UP000510869">
    <property type="component" value="Chromosome"/>
</dbReference>
<keyword evidence="2" id="KW-1185">Reference proteome</keyword>
<dbReference type="RefSeq" id="WP_180841543.1">
    <property type="nucleotide sequence ID" value="NZ_CP059154.1"/>
</dbReference>
<proteinExistence type="predicted"/>
<dbReference type="OrthoDB" id="176300at2157"/>
<protein>
    <recommendedName>
        <fullName evidence="3">DUF4145 domain-containing protein</fullName>
    </recommendedName>
</protein>
<sequence>MEYDYLLRHFDSGAGQKEQVALIIYYLENDKNKTSINQSDAKTLIQHSRSTVSPSSTSTYFSRLRETGWITPTENEGYRLTHTGEREVEALLDDDALDAPRDESDWFIDSDVFEDNHYQKLVDDINRSYRYRIYDGTMVLTRKMFENLVFEILRGEYAGDDVQMFFDQENQRHYSFDELLNNLKVGVPNLKRFTKEGFNREMVESIRNMKDKGNRSAHSIRVDFDEGEIESISEDATDLAEVLYEVWEGVQNANGE</sequence>
<dbReference type="Gene3D" id="1.10.10.10">
    <property type="entry name" value="Winged helix-like DNA-binding domain superfamily/Winged helix DNA-binding domain"/>
    <property type="match status" value="1"/>
</dbReference>
<dbReference type="InterPro" id="IPR036388">
    <property type="entry name" value="WH-like_DNA-bd_sf"/>
</dbReference>
<evidence type="ECO:0008006" key="3">
    <source>
        <dbReference type="Google" id="ProtNLM"/>
    </source>
</evidence>
<dbReference type="EMBL" id="CP059154">
    <property type="protein sequence ID" value="QLK26370.1"/>
    <property type="molecule type" value="Genomic_DNA"/>
</dbReference>
<evidence type="ECO:0000313" key="1">
    <source>
        <dbReference type="EMBL" id="QLK26370.1"/>
    </source>
</evidence>
<dbReference type="KEGG" id="nay:HYG81_01755"/>
<dbReference type="GeneID" id="56141890"/>
<reference evidence="1 2" key="1">
    <citation type="submission" date="2020-07" db="EMBL/GenBank/DDBJ databases">
        <title>Natrinema (YPL30) sp. nov. and Haloterrigena xxxxxx (YPL8) sp. nov., isolated from a salt mine.</title>
        <authorList>
            <person name="Cui H."/>
        </authorList>
    </citation>
    <scope>NUCLEOTIDE SEQUENCE [LARGE SCALE GENOMIC DNA]</scope>
    <source>
        <strain evidence="1 2">YPL13</strain>
    </source>
</reference>
<gene>
    <name evidence="1" type="ORF">HYG81_01755</name>
</gene>
<accession>A0A7D6CRN1</accession>